<feature type="region of interest" description="Disordered" evidence="1">
    <location>
        <begin position="1"/>
        <end position="42"/>
    </location>
</feature>
<dbReference type="EMBL" id="JANBOH010000198">
    <property type="protein sequence ID" value="KAJ1644033.1"/>
    <property type="molecule type" value="Genomic_DNA"/>
</dbReference>
<keyword evidence="2" id="KW-1133">Transmembrane helix</keyword>
<evidence type="ECO:0000256" key="2">
    <source>
        <dbReference type="SAM" id="Phobius"/>
    </source>
</evidence>
<dbReference type="Proteomes" id="UP001145021">
    <property type="component" value="Unassembled WGS sequence"/>
</dbReference>
<evidence type="ECO:0000313" key="3">
    <source>
        <dbReference type="EMBL" id="KAJ1644033.1"/>
    </source>
</evidence>
<keyword evidence="2" id="KW-0472">Membrane</keyword>
<dbReference type="GO" id="GO:0005741">
    <property type="term" value="C:mitochondrial outer membrane"/>
    <property type="evidence" value="ECO:0007669"/>
    <property type="project" value="InterPro"/>
</dbReference>
<organism evidence="3 4">
    <name type="scientific">Coemansia asiatica</name>
    <dbReference type="NCBI Taxonomy" id="1052880"/>
    <lineage>
        <taxon>Eukaryota</taxon>
        <taxon>Fungi</taxon>
        <taxon>Fungi incertae sedis</taxon>
        <taxon>Zoopagomycota</taxon>
        <taxon>Kickxellomycotina</taxon>
        <taxon>Kickxellomycetes</taxon>
        <taxon>Kickxellales</taxon>
        <taxon>Kickxellaceae</taxon>
        <taxon>Coemansia</taxon>
    </lineage>
</organism>
<accession>A0A9W7XJI0</accession>
<evidence type="ECO:0000313" key="4">
    <source>
        <dbReference type="Proteomes" id="UP001145021"/>
    </source>
</evidence>
<protein>
    <submittedName>
        <fullName evidence="3">Uncharacterized protein</fullName>
    </submittedName>
</protein>
<comment type="caution">
    <text evidence="3">The sequence shown here is derived from an EMBL/GenBank/DDBJ whole genome shotgun (WGS) entry which is preliminary data.</text>
</comment>
<gene>
    <name evidence="3" type="ORF">LPJ64_004259</name>
</gene>
<dbReference type="Pfam" id="PF08219">
    <property type="entry name" value="TOM13"/>
    <property type="match status" value="1"/>
</dbReference>
<evidence type="ECO:0000256" key="1">
    <source>
        <dbReference type="SAM" id="MobiDB-lite"/>
    </source>
</evidence>
<keyword evidence="2" id="KW-0812">Transmembrane</keyword>
<keyword evidence="4" id="KW-1185">Reference proteome</keyword>
<dbReference type="InterPro" id="IPR013262">
    <property type="entry name" value="OMP_MIM1/TOM13_mt"/>
</dbReference>
<name>A0A9W7XJI0_9FUNG</name>
<sequence>MSEFAHSPVHGSSSDSRDEIPSPETPPHLRGHPFLSDLVNNNSLSNQQTADIQRIRAYVASSQHYQGLADNEDDEEEEEAEFNPGFEFDERSSAKLRPIPGMAKAVAVQRERWWRRMIYKSNWKGTLRFVGLYMVLPFVTGVMAGLGEIFANEVMYRWGWRGARPIQVPGRGNRVFPLNKEKAIAEG</sequence>
<reference evidence="3" key="1">
    <citation type="submission" date="2022-07" db="EMBL/GenBank/DDBJ databases">
        <title>Phylogenomic reconstructions and comparative analyses of Kickxellomycotina fungi.</title>
        <authorList>
            <person name="Reynolds N.K."/>
            <person name="Stajich J.E."/>
            <person name="Barry K."/>
            <person name="Grigoriev I.V."/>
            <person name="Crous P."/>
            <person name="Smith M.E."/>
        </authorList>
    </citation>
    <scope>NUCLEOTIDE SEQUENCE</scope>
    <source>
        <strain evidence="3">NBRC 105413</strain>
    </source>
</reference>
<proteinExistence type="predicted"/>
<feature type="transmembrane region" description="Helical" evidence="2">
    <location>
        <begin position="125"/>
        <end position="151"/>
    </location>
</feature>
<dbReference type="AlphaFoldDB" id="A0A9W7XJI0"/>